<feature type="region of interest" description="Disordered" evidence="2">
    <location>
        <begin position="270"/>
        <end position="302"/>
    </location>
</feature>
<feature type="transmembrane region" description="Helical" evidence="3">
    <location>
        <begin position="596"/>
        <end position="616"/>
    </location>
</feature>
<organism evidence="5 6">
    <name type="scientific">Ridgeia piscesae</name>
    <name type="common">Tubeworm</name>
    <dbReference type="NCBI Taxonomy" id="27915"/>
    <lineage>
        <taxon>Eukaryota</taxon>
        <taxon>Metazoa</taxon>
        <taxon>Spiralia</taxon>
        <taxon>Lophotrochozoa</taxon>
        <taxon>Annelida</taxon>
        <taxon>Polychaeta</taxon>
        <taxon>Sedentaria</taxon>
        <taxon>Canalipalpata</taxon>
        <taxon>Sabellida</taxon>
        <taxon>Siboglinidae</taxon>
        <taxon>Ridgeia</taxon>
    </lineage>
</organism>
<dbReference type="AlphaFoldDB" id="A0AAD9KY07"/>
<dbReference type="PANTHER" id="PTHR11360">
    <property type="entry name" value="MONOCARBOXYLATE TRANSPORTER"/>
    <property type="match status" value="1"/>
</dbReference>
<dbReference type="EMBL" id="JAODUO010000474">
    <property type="protein sequence ID" value="KAK2179748.1"/>
    <property type="molecule type" value="Genomic_DNA"/>
</dbReference>
<dbReference type="InterPro" id="IPR020846">
    <property type="entry name" value="MFS_dom"/>
</dbReference>
<feature type="region of interest" description="Disordered" evidence="2">
    <location>
        <begin position="1"/>
        <end position="26"/>
    </location>
</feature>
<keyword evidence="3" id="KW-0472">Membrane</keyword>
<dbReference type="InterPro" id="IPR011701">
    <property type="entry name" value="MFS"/>
</dbReference>
<dbReference type="Pfam" id="PF07690">
    <property type="entry name" value="MFS_1"/>
    <property type="match status" value="2"/>
</dbReference>
<evidence type="ECO:0000256" key="2">
    <source>
        <dbReference type="SAM" id="MobiDB-lite"/>
    </source>
</evidence>
<evidence type="ECO:0000256" key="3">
    <source>
        <dbReference type="SAM" id="Phobius"/>
    </source>
</evidence>
<evidence type="ECO:0000313" key="6">
    <source>
        <dbReference type="Proteomes" id="UP001209878"/>
    </source>
</evidence>
<feature type="compositionally biased region" description="Polar residues" evidence="2">
    <location>
        <begin position="15"/>
        <end position="26"/>
    </location>
</feature>
<sequence length="721" mass="78471">MTTEFEKKKQRHASGESTISTDSVSNYIPTPPDGGYGWIIVLASFINHVIVDGISYTFGVFYIEFLKYFKEGKGRTALVGSLLCGVYLMTGPIAGALTNKYGCRPICMVGGVITACAFVLSTFSNNITMLTLTYGVMGGFGFGLVYLPSVISVSFYFEKKRALATGIAVCGAGVGCFMFAPIGGMLVETFDWKTAMLIIAAVVLVSVLCGLLMVPLEPPKHRRKPRAKNVLDRFLERCRRSTASRRHDSISSNAAYKVQMVQQVKLAREQRLRNDDSESEMGSMPIAPHRVDWSEPATNGDIGKATTLPRIVVGGDTVVEPEAEDAGISVSPSKERVANTAPVRYALPSHMVAEMMNGGDSAHLNRSLPNVLANGVTSLGDSDGPDPNDVIKSRSTNELGANGVHKHEHEHLHHRRPKGILKEDYARPLYRKDIFYSGSVMHITEFRSQPDVRSYVRSITSIPRDNEPEQESIIWRCLRVPKVAKHVLQDMLDLSLFKNPIFIVVCLGNVFGMIGMYVPFVYLADKAMTMGVSEPRAVFLLSVIGITNTLGRVVAGGLSDFKWVNTLLVHNIAVVCAGAVCILNMFAGTYPLMCVFAASFGLCIATYISLTSIILCEMIGIDKLTNAFGLLAMARGVSVIAGPPIAGIVYDATKNYDDSFHVGGVMLIVAGVMFCLLHLPYFQRLKHQSEQNMPYSVEPTTESLLASGDEKFVVGNGAVAV</sequence>
<reference evidence="5" key="1">
    <citation type="journal article" date="2023" name="Mol. Biol. Evol.">
        <title>Third-Generation Sequencing Reveals the Adaptive Role of the Epigenome in Three Deep-Sea Polychaetes.</title>
        <authorList>
            <person name="Perez M."/>
            <person name="Aroh O."/>
            <person name="Sun Y."/>
            <person name="Lan Y."/>
            <person name="Juniper S.K."/>
            <person name="Young C.R."/>
            <person name="Angers B."/>
            <person name="Qian P.Y."/>
        </authorList>
    </citation>
    <scope>NUCLEOTIDE SEQUENCE</scope>
    <source>
        <strain evidence="5">R07B-5</strain>
    </source>
</reference>
<dbReference type="SUPFAM" id="SSF103473">
    <property type="entry name" value="MFS general substrate transporter"/>
    <property type="match status" value="1"/>
</dbReference>
<dbReference type="GO" id="GO:0016020">
    <property type="term" value="C:membrane"/>
    <property type="evidence" value="ECO:0007669"/>
    <property type="project" value="UniProtKB-SubCell"/>
</dbReference>
<dbReference type="Gene3D" id="1.20.1250.20">
    <property type="entry name" value="MFS general substrate transporter like domains"/>
    <property type="match status" value="2"/>
</dbReference>
<dbReference type="InterPro" id="IPR050327">
    <property type="entry name" value="Proton-linked_MCT"/>
</dbReference>
<evidence type="ECO:0000256" key="1">
    <source>
        <dbReference type="ARBA" id="ARBA00004141"/>
    </source>
</evidence>
<dbReference type="Proteomes" id="UP001209878">
    <property type="component" value="Unassembled WGS sequence"/>
</dbReference>
<evidence type="ECO:0000313" key="5">
    <source>
        <dbReference type="EMBL" id="KAK2179748.1"/>
    </source>
</evidence>
<feature type="transmembrane region" description="Helical" evidence="3">
    <location>
        <begin position="536"/>
        <end position="555"/>
    </location>
</feature>
<proteinExistence type="predicted"/>
<keyword evidence="3" id="KW-1133">Transmembrane helix</keyword>
<dbReference type="PROSITE" id="PS50850">
    <property type="entry name" value="MFS"/>
    <property type="match status" value="1"/>
</dbReference>
<dbReference type="GO" id="GO:0008028">
    <property type="term" value="F:monocarboxylic acid transmembrane transporter activity"/>
    <property type="evidence" value="ECO:0007669"/>
    <property type="project" value="TreeGrafter"/>
</dbReference>
<name>A0AAD9KY07_RIDPI</name>
<feature type="transmembrane region" description="Helical" evidence="3">
    <location>
        <begin position="195"/>
        <end position="216"/>
    </location>
</feature>
<feature type="transmembrane region" description="Helical" evidence="3">
    <location>
        <begin position="36"/>
        <end position="63"/>
    </location>
</feature>
<feature type="transmembrane region" description="Helical" evidence="3">
    <location>
        <begin position="106"/>
        <end position="124"/>
    </location>
</feature>
<feature type="transmembrane region" description="Helical" evidence="3">
    <location>
        <begin position="628"/>
        <end position="650"/>
    </location>
</feature>
<accession>A0AAD9KY07</accession>
<feature type="transmembrane region" description="Helical" evidence="3">
    <location>
        <begin position="501"/>
        <end position="524"/>
    </location>
</feature>
<keyword evidence="6" id="KW-1185">Reference proteome</keyword>
<feature type="transmembrane region" description="Helical" evidence="3">
    <location>
        <begin position="136"/>
        <end position="156"/>
    </location>
</feature>
<dbReference type="InterPro" id="IPR036259">
    <property type="entry name" value="MFS_trans_sf"/>
</dbReference>
<feature type="transmembrane region" description="Helical" evidence="3">
    <location>
        <begin position="662"/>
        <end position="682"/>
    </location>
</feature>
<gene>
    <name evidence="5" type="ORF">NP493_474g02014</name>
</gene>
<protein>
    <recommendedName>
        <fullName evidence="4">Major facilitator superfamily (MFS) profile domain-containing protein</fullName>
    </recommendedName>
</protein>
<dbReference type="PANTHER" id="PTHR11360:SF286">
    <property type="entry name" value="GH22266P"/>
    <property type="match status" value="1"/>
</dbReference>
<dbReference type="CDD" id="cd17352">
    <property type="entry name" value="MFS_MCT_SLC16"/>
    <property type="match status" value="1"/>
</dbReference>
<evidence type="ECO:0000259" key="4">
    <source>
        <dbReference type="PROSITE" id="PS50850"/>
    </source>
</evidence>
<feature type="transmembrane region" description="Helical" evidence="3">
    <location>
        <begin position="567"/>
        <end position="590"/>
    </location>
</feature>
<keyword evidence="3" id="KW-0812">Transmembrane</keyword>
<comment type="caution">
    <text evidence="5">The sequence shown here is derived from an EMBL/GenBank/DDBJ whole genome shotgun (WGS) entry which is preliminary data.</text>
</comment>
<feature type="transmembrane region" description="Helical" evidence="3">
    <location>
        <begin position="75"/>
        <end position="94"/>
    </location>
</feature>
<feature type="domain" description="Major facilitator superfamily (MFS) profile" evidence="4">
    <location>
        <begin position="501"/>
        <end position="721"/>
    </location>
</feature>
<feature type="transmembrane region" description="Helical" evidence="3">
    <location>
        <begin position="163"/>
        <end position="183"/>
    </location>
</feature>
<comment type="subcellular location">
    <subcellularLocation>
        <location evidence="1">Membrane</location>
        <topology evidence="1">Multi-pass membrane protein</topology>
    </subcellularLocation>
</comment>